<evidence type="ECO:0000259" key="1">
    <source>
        <dbReference type="Pfam" id="PF13490"/>
    </source>
</evidence>
<feature type="domain" description="Putative zinc-finger" evidence="1">
    <location>
        <begin position="14"/>
        <end position="43"/>
    </location>
</feature>
<comment type="caution">
    <text evidence="2">The sequence shown here is derived from an EMBL/GenBank/DDBJ whole genome shotgun (WGS) entry which is preliminary data.</text>
</comment>
<dbReference type="Pfam" id="PF13490">
    <property type="entry name" value="zf-HC2"/>
    <property type="match status" value="1"/>
</dbReference>
<dbReference type="InterPro" id="IPR041916">
    <property type="entry name" value="Anti_sigma_zinc_sf"/>
</dbReference>
<protein>
    <submittedName>
        <fullName evidence="2">Zf-HC2 domain-containing protein</fullName>
    </submittedName>
</protein>
<name>A0ABU3K5J8_9BACT</name>
<dbReference type="Proteomes" id="UP001250932">
    <property type="component" value="Unassembled WGS sequence"/>
</dbReference>
<sequence length="204" mass="22970">MNLDPLQPSSHPDELLPWYVNQTLSSQEHDKVKNHIGDCPRCQKEIDLLQSMRKQVQDTPFDSPGEVGLQRLLSEVKKEQAGIQDLPTLPSHKRWKAWAIAASFIITVQAGLLMDAYFLSKPLVPLSGPQREGIVLQISFIPTATEEEIRTTLLNIHGSIIDGPGQLGIYRVRLDIHPNTPKIIEETMEFLQTQTAVIRHVAKE</sequence>
<dbReference type="EMBL" id="JAQOUE010000001">
    <property type="protein sequence ID" value="MDT7041699.1"/>
    <property type="molecule type" value="Genomic_DNA"/>
</dbReference>
<dbReference type="InterPro" id="IPR027383">
    <property type="entry name" value="Znf_put"/>
</dbReference>
<keyword evidence="3" id="KW-1185">Reference proteome</keyword>
<evidence type="ECO:0000313" key="2">
    <source>
        <dbReference type="EMBL" id="MDT7041699.1"/>
    </source>
</evidence>
<reference evidence="2 3" key="1">
    <citation type="journal article" date="2023" name="ISME J.">
        <title>Cultivation and genomic characterization of novel and ubiquitous marine nitrite-oxidizing bacteria from the Nitrospirales.</title>
        <authorList>
            <person name="Mueller A.J."/>
            <person name="Daebeler A."/>
            <person name="Herbold C.W."/>
            <person name="Kirkegaard R.H."/>
            <person name="Daims H."/>
        </authorList>
    </citation>
    <scope>NUCLEOTIDE SEQUENCE [LARGE SCALE GENOMIC DNA]</scope>
    <source>
        <strain evidence="2 3">EB</strain>
    </source>
</reference>
<organism evidence="2 3">
    <name type="scientific">Candidatus Nitronereus thalassa</name>
    <dbReference type="NCBI Taxonomy" id="3020898"/>
    <lineage>
        <taxon>Bacteria</taxon>
        <taxon>Pseudomonadati</taxon>
        <taxon>Nitrospirota</taxon>
        <taxon>Nitrospiria</taxon>
        <taxon>Nitrospirales</taxon>
        <taxon>Nitrospiraceae</taxon>
        <taxon>Candidatus Nitronereus</taxon>
    </lineage>
</organism>
<dbReference type="Gene3D" id="1.10.10.1320">
    <property type="entry name" value="Anti-sigma factor, zinc-finger domain"/>
    <property type="match status" value="1"/>
</dbReference>
<accession>A0ABU3K5J8</accession>
<proteinExistence type="predicted"/>
<evidence type="ECO:0000313" key="3">
    <source>
        <dbReference type="Proteomes" id="UP001250932"/>
    </source>
</evidence>
<gene>
    <name evidence="2" type="ORF">PPG34_05005</name>
</gene>
<dbReference type="RefSeq" id="WP_313832047.1">
    <property type="nucleotide sequence ID" value="NZ_JAQOUE010000001.1"/>
</dbReference>